<accession>A0A7S1FEU0</accession>
<dbReference type="InterPro" id="IPR010796">
    <property type="entry name" value="C2_B9-type_dom"/>
</dbReference>
<reference evidence="7" key="1">
    <citation type="submission" date="2021-01" db="EMBL/GenBank/DDBJ databases">
        <authorList>
            <person name="Corre E."/>
            <person name="Pelletier E."/>
            <person name="Niang G."/>
            <person name="Scheremetjew M."/>
            <person name="Finn R."/>
            <person name="Kale V."/>
            <person name="Holt S."/>
            <person name="Cochrane G."/>
            <person name="Meng A."/>
            <person name="Brown T."/>
            <person name="Cohen L."/>
        </authorList>
    </citation>
    <scope>NUCLEOTIDE SEQUENCE</scope>
</reference>
<keyword evidence="3" id="KW-0970">Cilium biogenesis/degradation</keyword>
<evidence type="ECO:0000256" key="1">
    <source>
        <dbReference type="ARBA" id="ARBA00004120"/>
    </source>
</evidence>
<sequence>MLLAERLRAGASRVPTDDLLEIHFIGELEVGGPFPNTAASERLAVDYAVVAGSDWVPMCPGEGYSGQTQAASADSEGMHVFNHPLDLHFFTASIAEWPRLHVQVLKLDRNGRTQTVSYGSVALPLAPGYQELHCRTWAPVSTTLRGRVSAAYGFGSAHLNAPRSALLDGRLPEVRSQMITRTSGAICLTMDTLLRNAHIHGILMTKT</sequence>
<keyword evidence="4" id="KW-0206">Cytoskeleton</keyword>
<name>A0A7S1FEU0_NOCSC</name>
<dbReference type="GO" id="GO:0060271">
    <property type="term" value="P:cilium assembly"/>
    <property type="evidence" value="ECO:0007669"/>
    <property type="project" value="TreeGrafter"/>
</dbReference>
<proteinExistence type="predicted"/>
<dbReference type="EMBL" id="HBFQ01050481">
    <property type="protein sequence ID" value="CAD8861642.1"/>
    <property type="molecule type" value="Transcribed_RNA"/>
</dbReference>
<evidence type="ECO:0000256" key="3">
    <source>
        <dbReference type="ARBA" id="ARBA00022794"/>
    </source>
</evidence>
<evidence type="ECO:0000256" key="4">
    <source>
        <dbReference type="ARBA" id="ARBA00023212"/>
    </source>
</evidence>
<evidence type="ECO:0000256" key="5">
    <source>
        <dbReference type="ARBA" id="ARBA00023273"/>
    </source>
</evidence>
<gene>
    <name evidence="7" type="ORF">NSCI0253_LOCUS35997</name>
</gene>
<keyword evidence="5" id="KW-0966">Cell projection</keyword>
<dbReference type="AlphaFoldDB" id="A0A7S1FEU0"/>
<evidence type="ECO:0000313" key="7">
    <source>
        <dbReference type="EMBL" id="CAD8861642.1"/>
    </source>
</evidence>
<dbReference type="GO" id="GO:0036038">
    <property type="term" value="C:MKS complex"/>
    <property type="evidence" value="ECO:0007669"/>
    <property type="project" value="TreeGrafter"/>
</dbReference>
<dbReference type="Pfam" id="PF07162">
    <property type="entry name" value="B9-C2"/>
    <property type="match status" value="1"/>
</dbReference>
<dbReference type="PANTHER" id="PTHR12968:SF2">
    <property type="entry name" value="B9 DOMAIN-CONTAINING PROTEIN 2"/>
    <property type="match status" value="1"/>
</dbReference>
<evidence type="ECO:0000256" key="6">
    <source>
        <dbReference type="ARBA" id="ARBA00039272"/>
    </source>
</evidence>
<protein>
    <recommendedName>
        <fullName evidence="6">B9 domain-containing protein 2</fullName>
    </recommendedName>
</protein>
<organism evidence="7">
    <name type="scientific">Noctiluca scintillans</name>
    <name type="common">Sea sparkle</name>
    <name type="synonym">Red tide dinoflagellate</name>
    <dbReference type="NCBI Taxonomy" id="2966"/>
    <lineage>
        <taxon>Eukaryota</taxon>
        <taxon>Sar</taxon>
        <taxon>Alveolata</taxon>
        <taxon>Dinophyceae</taxon>
        <taxon>Noctilucales</taxon>
        <taxon>Noctilucaceae</taxon>
        <taxon>Noctiluca</taxon>
    </lineage>
</organism>
<dbReference type="PANTHER" id="PTHR12968">
    <property type="entry name" value="B9 DOMAIN-CONTAINING"/>
    <property type="match status" value="1"/>
</dbReference>
<comment type="subcellular location">
    <subcellularLocation>
        <location evidence="1">Cytoplasm</location>
        <location evidence="1">Cytoskeleton</location>
        <location evidence="1">Cilium basal body</location>
    </subcellularLocation>
</comment>
<evidence type="ECO:0000256" key="2">
    <source>
        <dbReference type="ARBA" id="ARBA00022490"/>
    </source>
</evidence>
<dbReference type="PROSITE" id="PS51381">
    <property type="entry name" value="C2_B9"/>
    <property type="match status" value="1"/>
</dbReference>
<keyword evidence="2" id="KW-0963">Cytoplasm</keyword>